<dbReference type="PANTHER" id="PTHR33204">
    <property type="entry name" value="TRANSCRIPTIONAL REGULATOR, MARR FAMILY"/>
    <property type="match status" value="1"/>
</dbReference>
<dbReference type="InterPro" id="IPR036390">
    <property type="entry name" value="WH_DNA-bd_sf"/>
</dbReference>
<dbReference type="Pfam" id="PF01638">
    <property type="entry name" value="HxlR"/>
    <property type="match status" value="1"/>
</dbReference>
<evidence type="ECO:0000259" key="4">
    <source>
        <dbReference type="PROSITE" id="PS51118"/>
    </source>
</evidence>
<keyword evidence="6" id="KW-1185">Reference proteome</keyword>
<dbReference type="PANTHER" id="PTHR33204:SF37">
    <property type="entry name" value="HTH-TYPE TRANSCRIPTIONAL REGULATOR YODB"/>
    <property type="match status" value="1"/>
</dbReference>
<dbReference type="InterPro" id="IPR002577">
    <property type="entry name" value="HTH_HxlR"/>
</dbReference>
<keyword evidence="3" id="KW-0804">Transcription</keyword>
<sequence length="123" mass="13697">MADESLPPWNPYDPDCPTRMMLDRIGDKWTVLVLGLLSAGPLRFNALRRQVPGISQKMLSQTLKDMERDGLVDRSAFATVPVTVEYTITPLGQSLAATVAQLVTWATRHADQVLAARARYQSR</sequence>
<comment type="caution">
    <text evidence="5">The sequence shown here is derived from an EMBL/GenBank/DDBJ whole genome shotgun (WGS) entry which is preliminary data.</text>
</comment>
<protein>
    <submittedName>
        <fullName evidence="5">Helix-turn-helix transcriptional regulator</fullName>
    </submittedName>
</protein>
<evidence type="ECO:0000313" key="6">
    <source>
        <dbReference type="Proteomes" id="UP000520156"/>
    </source>
</evidence>
<dbReference type="GO" id="GO:0003677">
    <property type="term" value="F:DNA binding"/>
    <property type="evidence" value="ECO:0007669"/>
    <property type="project" value="UniProtKB-KW"/>
</dbReference>
<name>A0A7X1KAL8_9SPHN</name>
<dbReference type="EMBL" id="JACLAU010000001">
    <property type="protein sequence ID" value="MBC2650328.1"/>
    <property type="molecule type" value="Genomic_DNA"/>
</dbReference>
<keyword evidence="1" id="KW-0805">Transcription regulation</keyword>
<dbReference type="InterPro" id="IPR036388">
    <property type="entry name" value="WH-like_DNA-bd_sf"/>
</dbReference>
<keyword evidence="2" id="KW-0238">DNA-binding</keyword>
<feature type="domain" description="HTH hxlR-type" evidence="4">
    <location>
        <begin position="16"/>
        <end position="114"/>
    </location>
</feature>
<dbReference type="SUPFAM" id="SSF46785">
    <property type="entry name" value="Winged helix' DNA-binding domain"/>
    <property type="match status" value="1"/>
</dbReference>
<dbReference type="PROSITE" id="PS51118">
    <property type="entry name" value="HTH_HXLR"/>
    <property type="match status" value="1"/>
</dbReference>
<dbReference type="Proteomes" id="UP000520156">
    <property type="component" value="Unassembled WGS sequence"/>
</dbReference>
<accession>A0A7X1KAL8</accession>
<evidence type="ECO:0000256" key="3">
    <source>
        <dbReference type="ARBA" id="ARBA00023163"/>
    </source>
</evidence>
<dbReference type="RefSeq" id="WP_185681730.1">
    <property type="nucleotide sequence ID" value="NZ_JACLAU010000001.1"/>
</dbReference>
<gene>
    <name evidence="5" type="ORF">H7F49_01250</name>
</gene>
<dbReference type="Gene3D" id="1.10.10.10">
    <property type="entry name" value="Winged helix-like DNA-binding domain superfamily/Winged helix DNA-binding domain"/>
    <property type="match status" value="1"/>
</dbReference>
<evidence type="ECO:0000313" key="5">
    <source>
        <dbReference type="EMBL" id="MBC2650328.1"/>
    </source>
</evidence>
<reference evidence="5 6" key="1">
    <citation type="submission" date="2020-08" db="EMBL/GenBank/DDBJ databases">
        <title>The genome sequence of Novosphingobium flavum 4Y4.</title>
        <authorList>
            <person name="Liu Y."/>
        </authorList>
    </citation>
    <scope>NUCLEOTIDE SEQUENCE [LARGE SCALE GENOMIC DNA]</scope>
    <source>
        <strain evidence="5 6">4Y4</strain>
    </source>
</reference>
<evidence type="ECO:0000256" key="1">
    <source>
        <dbReference type="ARBA" id="ARBA00023015"/>
    </source>
</evidence>
<organism evidence="5 6">
    <name type="scientific">Novosphingobium aerophilum</name>
    <dbReference type="NCBI Taxonomy" id="2839843"/>
    <lineage>
        <taxon>Bacteria</taxon>
        <taxon>Pseudomonadati</taxon>
        <taxon>Pseudomonadota</taxon>
        <taxon>Alphaproteobacteria</taxon>
        <taxon>Sphingomonadales</taxon>
        <taxon>Sphingomonadaceae</taxon>
        <taxon>Novosphingobium</taxon>
    </lineage>
</organism>
<proteinExistence type="predicted"/>
<evidence type="ECO:0000256" key="2">
    <source>
        <dbReference type="ARBA" id="ARBA00023125"/>
    </source>
</evidence>
<dbReference type="AlphaFoldDB" id="A0A7X1KAL8"/>